<name>A0ACA9N1T4_9GLOM</name>
<comment type="caution">
    <text evidence="1">The sequence shown here is derived from an EMBL/GenBank/DDBJ whole genome shotgun (WGS) entry which is preliminary data.</text>
</comment>
<proteinExistence type="predicted"/>
<protein>
    <submittedName>
        <fullName evidence="1">13844_t:CDS:1</fullName>
    </submittedName>
</protein>
<organism evidence="1 2">
    <name type="scientific">Cetraspora pellucida</name>
    <dbReference type="NCBI Taxonomy" id="1433469"/>
    <lineage>
        <taxon>Eukaryota</taxon>
        <taxon>Fungi</taxon>
        <taxon>Fungi incertae sedis</taxon>
        <taxon>Mucoromycota</taxon>
        <taxon>Glomeromycotina</taxon>
        <taxon>Glomeromycetes</taxon>
        <taxon>Diversisporales</taxon>
        <taxon>Gigasporaceae</taxon>
        <taxon>Cetraspora</taxon>
    </lineage>
</organism>
<evidence type="ECO:0000313" key="1">
    <source>
        <dbReference type="EMBL" id="CAG8626126.1"/>
    </source>
</evidence>
<feature type="non-terminal residue" evidence="1">
    <location>
        <position position="265"/>
    </location>
</feature>
<dbReference type="EMBL" id="CAJVPW010011476">
    <property type="protein sequence ID" value="CAG8626126.1"/>
    <property type="molecule type" value="Genomic_DNA"/>
</dbReference>
<keyword evidence="2" id="KW-1185">Reference proteome</keyword>
<sequence>MGNKRKKYVDRACTWCKERKFKCQKDNGPTCEACIKKGQECVTPESTNKRGPKPRLLATARSNEPSKKQKNEHPQSLPRLNENSLDYQSFLQKRLIEDVMINGDKGGDYEGVQTLQLSETTQNEAISYDCSESTVFPQLSESIMINGDSSHFNIDLNYWLSENIRNVTESVIYKSPMLQNDFKQMPKNHTTFFPNQKQTSQASEVIQNDLLKDREKEEHDDIVQYWNNSWAGYLKKIGNQTGLEISVRDPSGQTTFPTGYPKLKQ</sequence>
<accession>A0ACA9N1T4</accession>
<evidence type="ECO:0000313" key="2">
    <source>
        <dbReference type="Proteomes" id="UP000789366"/>
    </source>
</evidence>
<gene>
    <name evidence="1" type="ORF">SPELUC_LOCUS8055</name>
</gene>
<dbReference type="Proteomes" id="UP000789366">
    <property type="component" value="Unassembled WGS sequence"/>
</dbReference>
<reference evidence="1" key="1">
    <citation type="submission" date="2021-06" db="EMBL/GenBank/DDBJ databases">
        <authorList>
            <person name="Kallberg Y."/>
            <person name="Tangrot J."/>
            <person name="Rosling A."/>
        </authorList>
    </citation>
    <scope>NUCLEOTIDE SEQUENCE</scope>
    <source>
        <strain evidence="1">28 12/20/2015</strain>
    </source>
</reference>